<keyword evidence="3" id="KW-1185">Reference proteome</keyword>
<feature type="region of interest" description="Disordered" evidence="1">
    <location>
        <begin position="207"/>
        <end position="236"/>
    </location>
</feature>
<feature type="region of interest" description="Disordered" evidence="1">
    <location>
        <begin position="285"/>
        <end position="317"/>
    </location>
</feature>
<organism evidence="2 3">
    <name type="scientific">Hermanssonia centrifuga</name>
    <dbReference type="NCBI Taxonomy" id="98765"/>
    <lineage>
        <taxon>Eukaryota</taxon>
        <taxon>Fungi</taxon>
        <taxon>Dikarya</taxon>
        <taxon>Basidiomycota</taxon>
        <taxon>Agaricomycotina</taxon>
        <taxon>Agaricomycetes</taxon>
        <taxon>Polyporales</taxon>
        <taxon>Meruliaceae</taxon>
        <taxon>Hermanssonia</taxon>
    </lineage>
</organism>
<evidence type="ECO:0000256" key="1">
    <source>
        <dbReference type="SAM" id="MobiDB-lite"/>
    </source>
</evidence>
<feature type="compositionally biased region" description="Basic and acidic residues" evidence="1">
    <location>
        <begin position="132"/>
        <end position="152"/>
    </location>
</feature>
<proteinExistence type="predicted"/>
<comment type="caution">
    <text evidence="2">The sequence shown here is derived from an EMBL/GenBank/DDBJ whole genome shotgun (WGS) entry which is preliminary data.</text>
</comment>
<dbReference type="Proteomes" id="UP000186601">
    <property type="component" value="Unassembled WGS sequence"/>
</dbReference>
<reference evidence="2 3" key="1">
    <citation type="submission" date="2018-02" db="EMBL/GenBank/DDBJ databases">
        <title>Genome sequence of the basidiomycete white-rot fungus Phlebia centrifuga.</title>
        <authorList>
            <person name="Granchi Z."/>
            <person name="Peng M."/>
            <person name="de Vries R.P."/>
            <person name="Hilden K."/>
            <person name="Makela M.R."/>
            <person name="Grigoriev I."/>
            <person name="Riley R."/>
        </authorList>
    </citation>
    <scope>NUCLEOTIDE SEQUENCE [LARGE SCALE GENOMIC DNA]</scope>
    <source>
        <strain evidence="2 3">FBCC195</strain>
    </source>
</reference>
<sequence>MKPGATFELFEEELSFPGKPLNFKAQEPGELPTSSSSPSSSSSVLELHTHSSSSSSAISLSSSPPVARPAKFDRPRVHTFSGSMLSLGAGLSIQPAVVQTSPRPRPRPVSAQPQQLSKPPEPVTKPPGQDLGLRKSEQHDQEEEKPKSATNPRDHSLLEYIYNEMHASRFINLEPLALLMNSLSLYFTDVRTHPPLILTFPPLPAMDRPKTHKSHDSQGSQDHVISSEGGSRAGLIPHNSMGSVHVVSDANSSSNTTTAVSISLAQLIKGSHRYVMLDDNRATALSPSTRSYSGAPHKERTRAPSMSGSNLFMHPYPPSNSSSVTLTSISDQLSDADTIVSEFPKQPRIPDSRISFDVRTLNMHLALRTQEILACAETMWDFVLDYRINLLQREAHRPSVNSKARLHDEAIKNMTRKEFDLLMTWFE</sequence>
<evidence type="ECO:0000313" key="3">
    <source>
        <dbReference type="Proteomes" id="UP000186601"/>
    </source>
</evidence>
<name>A0A2R6S5F5_9APHY</name>
<dbReference type="STRING" id="98765.A0A2R6S5F5"/>
<feature type="region of interest" description="Disordered" evidence="1">
    <location>
        <begin position="18"/>
        <end position="74"/>
    </location>
</feature>
<gene>
    <name evidence="2" type="ORF">PHLCEN_2v628</name>
</gene>
<dbReference type="AlphaFoldDB" id="A0A2R6S5F5"/>
<protein>
    <submittedName>
        <fullName evidence="2">Uncharacterized protein</fullName>
    </submittedName>
</protein>
<feature type="compositionally biased region" description="Low complexity" evidence="1">
    <location>
        <begin position="30"/>
        <end position="65"/>
    </location>
</feature>
<dbReference type="EMBL" id="MLYV02000040">
    <property type="protein sequence ID" value="PSS37514.1"/>
    <property type="molecule type" value="Genomic_DNA"/>
</dbReference>
<feature type="non-terminal residue" evidence="2">
    <location>
        <position position="427"/>
    </location>
</feature>
<evidence type="ECO:0000313" key="2">
    <source>
        <dbReference type="EMBL" id="PSS37514.1"/>
    </source>
</evidence>
<accession>A0A2R6S5F5</accession>
<dbReference type="OrthoDB" id="2013972at2759"/>
<feature type="region of interest" description="Disordered" evidence="1">
    <location>
        <begin position="98"/>
        <end position="152"/>
    </location>
</feature>